<dbReference type="PANTHER" id="PTHR43048:SF3">
    <property type="entry name" value="METHYLMALONYL-COA EPIMERASE, MITOCHONDRIAL"/>
    <property type="match status" value="1"/>
</dbReference>
<dbReference type="GO" id="GO:0046872">
    <property type="term" value="F:metal ion binding"/>
    <property type="evidence" value="ECO:0007669"/>
    <property type="project" value="UniProtKB-KW"/>
</dbReference>
<reference evidence="3 4" key="1">
    <citation type="journal article" date="2015" name="BMC Genomics">
        <title>Genome mining reveals unlocked bioactive potential of marine Gram-negative bacteria.</title>
        <authorList>
            <person name="Machado H."/>
            <person name="Sonnenschein E.C."/>
            <person name="Melchiorsen J."/>
            <person name="Gram L."/>
        </authorList>
    </citation>
    <scope>NUCLEOTIDE SEQUENCE [LARGE SCALE GENOMIC DNA]</scope>
    <source>
        <strain evidence="3 4">S4054</strain>
    </source>
</reference>
<feature type="domain" description="VOC" evidence="2">
    <location>
        <begin position="9"/>
        <end position="138"/>
    </location>
</feature>
<evidence type="ECO:0000256" key="1">
    <source>
        <dbReference type="ARBA" id="ARBA00022723"/>
    </source>
</evidence>
<name>A0A0F6AC31_9GAMM</name>
<dbReference type="PANTHER" id="PTHR43048">
    <property type="entry name" value="METHYLMALONYL-COA EPIMERASE"/>
    <property type="match status" value="1"/>
</dbReference>
<dbReference type="SUPFAM" id="SSF54593">
    <property type="entry name" value="Glyoxalase/Bleomycin resistance protein/Dihydroxybiphenyl dioxygenase"/>
    <property type="match status" value="1"/>
</dbReference>
<dbReference type="Proteomes" id="UP000033434">
    <property type="component" value="Unassembled WGS sequence"/>
</dbReference>
<dbReference type="PROSITE" id="PS51819">
    <property type="entry name" value="VOC"/>
    <property type="match status" value="1"/>
</dbReference>
<proteinExistence type="predicted"/>
<dbReference type="GO" id="GO:0046491">
    <property type="term" value="P:L-methylmalonyl-CoA metabolic process"/>
    <property type="evidence" value="ECO:0007669"/>
    <property type="project" value="TreeGrafter"/>
</dbReference>
<organism evidence="3 4">
    <name type="scientific">Pseudoalteromonas luteoviolacea S4054</name>
    <dbReference type="NCBI Taxonomy" id="1129367"/>
    <lineage>
        <taxon>Bacteria</taxon>
        <taxon>Pseudomonadati</taxon>
        <taxon>Pseudomonadota</taxon>
        <taxon>Gammaproteobacteria</taxon>
        <taxon>Alteromonadales</taxon>
        <taxon>Pseudoalteromonadaceae</taxon>
        <taxon>Pseudoalteromonas</taxon>
    </lineage>
</organism>
<dbReference type="AlphaFoldDB" id="A0A0F6AC31"/>
<evidence type="ECO:0000313" key="3">
    <source>
        <dbReference type="EMBL" id="KKE83745.1"/>
    </source>
</evidence>
<protein>
    <recommendedName>
        <fullName evidence="2">VOC domain-containing protein</fullName>
    </recommendedName>
</protein>
<evidence type="ECO:0000259" key="2">
    <source>
        <dbReference type="PROSITE" id="PS51819"/>
    </source>
</evidence>
<dbReference type="Pfam" id="PF00903">
    <property type="entry name" value="Glyoxalase"/>
    <property type="match status" value="1"/>
</dbReference>
<dbReference type="Gene3D" id="3.10.180.10">
    <property type="entry name" value="2,3-Dihydroxybiphenyl 1,2-Dioxygenase, domain 1"/>
    <property type="match status" value="1"/>
</dbReference>
<accession>A0A0F6AC31</accession>
<dbReference type="InterPro" id="IPR029068">
    <property type="entry name" value="Glyas_Bleomycin-R_OHBP_Dase"/>
</dbReference>
<gene>
    <name evidence="3" type="ORF">N479_13030</name>
</gene>
<evidence type="ECO:0000313" key="4">
    <source>
        <dbReference type="Proteomes" id="UP000033434"/>
    </source>
</evidence>
<dbReference type="InterPro" id="IPR037523">
    <property type="entry name" value="VOC_core"/>
</dbReference>
<sequence length="162" mass="18526">MSQIGNYTEIDHLAIAVSSLEESICFYTEKLNFKLKCIREIEGTYTGMRSAELTSAGNFSIVLVESTHPESQVQMFVDKHNYGVQHVAFKVDNIESEREKLIEAGVDFSTDIIEGPGVKQMFTRREETSGMMYEFIQRTEQEGFLEDNIQNLFNQLEENGAY</sequence>
<dbReference type="InterPro" id="IPR051785">
    <property type="entry name" value="MMCE/EMCE_epimerase"/>
</dbReference>
<dbReference type="GO" id="GO:0004493">
    <property type="term" value="F:methylmalonyl-CoA epimerase activity"/>
    <property type="evidence" value="ECO:0007669"/>
    <property type="project" value="TreeGrafter"/>
</dbReference>
<keyword evidence="1" id="KW-0479">Metal-binding</keyword>
<dbReference type="PATRIC" id="fig|1129367.4.peg.2402"/>
<dbReference type="InterPro" id="IPR004360">
    <property type="entry name" value="Glyas_Fos-R_dOase_dom"/>
</dbReference>
<dbReference type="RefSeq" id="WP_046356041.1">
    <property type="nucleotide sequence ID" value="NZ_AUXW01000142.1"/>
</dbReference>
<dbReference type="EMBL" id="AUXW01000142">
    <property type="protein sequence ID" value="KKE83745.1"/>
    <property type="molecule type" value="Genomic_DNA"/>
</dbReference>
<comment type="caution">
    <text evidence="3">The sequence shown here is derived from an EMBL/GenBank/DDBJ whole genome shotgun (WGS) entry which is preliminary data.</text>
</comment>